<evidence type="ECO:0000313" key="4">
    <source>
        <dbReference type="Proteomes" id="UP000176299"/>
    </source>
</evidence>
<dbReference type="AlphaFoldDB" id="A0A1G1W2F4"/>
<keyword evidence="2" id="KW-0472">Membrane</keyword>
<evidence type="ECO:0000313" key="3">
    <source>
        <dbReference type="EMBL" id="OGY21855.1"/>
    </source>
</evidence>
<name>A0A1G1W2F4_9BACT</name>
<feature type="region of interest" description="Disordered" evidence="1">
    <location>
        <begin position="79"/>
        <end position="103"/>
    </location>
</feature>
<evidence type="ECO:0000256" key="2">
    <source>
        <dbReference type="SAM" id="Phobius"/>
    </source>
</evidence>
<keyword evidence="2" id="KW-0812">Transmembrane</keyword>
<evidence type="ECO:0000256" key="1">
    <source>
        <dbReference type="SAM" id="MobiDB-lite"/>
    </source>
</evidence>
<sequence>MPQENSQQTKKDQNPPPFKPANPIQQLPQIKQFKLPKPVRIGVKKKVPRWALILVGGLGVLAMIILFFLTTGIINLPGTQEGKSSTSTKVATPSGTKNGQKSACQIYTRKGAASKANRNSPREGDREVTLKFREGSEVRLRNGKFVSLCGEDLSQINNLLSIYSNLSTKRSFTQSEEELAAEFEAAKQNYPSVADLNLFYRVTLPEGTPLSAVEYLINKLNEFSVVEIAYPEPQPATPP</sequence>
<comment type="caution">
    <text evidence="3">The sequence shown here is derived from an EMBL/GenBank/DDBJ whole genome shotgun (WGS) entry which is preliminary data.</text>
</comment>
<keyword evidence="2" id="KW-1133">Transmembrane helix</keyword>
<protein>
    <submittedName>
        <fullName evidence="3">Uncharacterized protein</fullName>
    </submittedName>
</protein>
<feature type="region of interest" description="Disordered" evidence="1">
    <location>
        <begin position="1"/>
        <end position="29"/>
    </location>
</feature>
<dbReference type="Proteomes" id="UP000176299">
    <property type="component" value="Unassembled WGS sequence"/>
</dbReference>
<dbReference type="STRING" id="1802591.A2113_00820"/>
<feature type="transmembrane region" description="Helical" evidence="2">
    <location>
        <begin position="50"/>
        <end position="74"/>
    </location>
</feature>
<reference evidence="3 4" key="1">
    <citation type="journal article" date="2016" name="Nat. Commun.">
        <title>Thousands of microbial genomes shed light on interconnected biogeochemical processes in an aquifer system.</title>
        <authorList>
            <person name="Anantharaman K."/>
            <person name="Brown C.T."/>
            <person name="Hug L.A."/>
            <person name="Sharon I."/>
            <person name="Castelle C.J."/>
            <person name="Probst A.J."/>
            <person name="Thomas B.C."/>
            <person name="Singh A."/>
            <person name="Wilkins M.J."/>
            <person name="Karaoz U."/>
            <person name="Brodie E.L."/>
            <person name="Williams K.H."/>
            <person name="Hubbard S.S."/>
            <person name="Banfield J.F."/>
        </authorList>
    </citation>
    <scope>NUCLEOTIDE SEQUENCE [LARGE SCALE GENOMIC DNA]</scope>
</reference>
<organism evidence="3 4">
    <name type="scientific">Candidatus Woykebacteria bacterium GWA1_44_8</name>
    <dbReference type="NCBI Taxonomy" id="1802591"/>
    <lineage>
        <taxon>Bacteria</taxon>
        <taxon>Candidatus Woykeibacteriota</taxon>
    </lineage>
</organism>
<proteinExistence type="predicted"/>
<accession>A0A1G1W2F4</accession>
<gene>
    <name evidence="3" type="ORF">A2113_00820</name>
</gene>
<dbReference type="EMBL" id="MHCN01000010">
    <property type="protein sequence ID" value="OGY21855.1"/>
    <property type="molecule type" value="Genomic_DNA"/>
</dbReference>